<dbReference type="InterPro" id="IPR000845">
    <property type="entry name" value="Nucleoside_phosphorylase_d"/>
</dbReference>
<evidence type="ECO:0000259" key="1">
    <source>
        <dbReference type="Pfam" id="PF01048"/>
    </source>
</evidence>
<dbReference type="EMBL" id="BKCL01000011">
    <property type="protein sequence ID" value="GEQ98971.1"/>
    <property type="molecule type" value="Genomic_DNA"/>
</dbReference>
<dbReference type="RefSeq" id="WP_150001163.1">
    <property type="nucleotide sequence ID" value="NZ_BKCL01000011.1"/>
</dbReference>
<comment type="caution">
    <text evidence="2">The sequence shown here is derived from an EMBL/GenBank/DDBJ whole genome shotgun (WGS) entry which is preliminary data.</text>
</comment>
<dbReference type="Proteomes" id="UP000322084">
    <property type="component" value="Unassembled WGS sequence"/>
</dbReference>
<evidence type="ECO:0000313" key="3">
    <source>
        <dbReference type="Proteomes" id="UP000322084"/>
    </source>
</evidence>
<dbReference type="GO" id="GO:0019284">
    <property type="term" value="P:L-methionine salvage from S-adenosylmethionine"/>
    <property type="evidence" value="ECO:0007669"/>
    <property type="project" value="TreeGrafter"/>
</dbReference>
<accession>A0A5A7MSP1</accession>
<gene>
    <name evidence="2" type="ORF">JCM17844_26080</name>
</gene>
<dbReference type="GO" id="GO:0008782">
    <property type="term" value="F:adenosylhomocysteine nucleosidase activity"/>
    <property type="evidence" value="ECO:0007669"/>
    <property type="project" value="TreeGrafter"/>
</dbReference>
<dbReference type="AlphaFoldDB" id="A0A5A7MSP1"/>
<organism evidence="2 3">
    <name type="scientific">Iodidimonas gelatinilytica</name>
    <dbReference type="NCBI Taxonomy" id="1236966"/>
    <lineage>
        <taxon>Bacteria</taxon>
        <taxon>Pseudomonadati</taxon>
        <taxon>Pseudomonadota</taxon>
        <taxon>Alphaproteobacteria</taxon>
        <taxon>Iodidimonadales</taxon>
        <taxon>Iodidimonadaceae</taxon>
        <taxon>Iodidimonas</taxon>
    </lineage>
</organism>
<evidence type="ECO:0000313" key="2">
    <source>
        <dbReference type="EMBL" id="GEQ98971.1"/>
    </source>
</evidence>
<dbReference type="GO" id="GO:0008930">
    <property type="term" value="F:methylthioadenosine nucleosidase activity"/>
    <property type="evidence" value="ECO:0007669"/>
    <property type="project" value="TreeGrafter"/>
</dbReference>
<dbReference type="PANTHER" id="PTHR46832:SF1">
    <property type="entry name" value="5'-METHYLTHIOADENOSINE_S-ADENOSYLHOMOCYSTEINE NUCLEOSIDASE"/>
    <property type="match status" value="1"/>
</dbReference>
<dbReference type="Gene3D" id="3.40.50.1580">
    <property type="entry name" value="Nucleoside phosphorylase domain"/>
    <property type="match status" value="1"/>
</dbReference>
<name>A0A5A7MSP1_9PROT</name>
<dbReference type="InterPro" id="IPR035994">
    <property type="entry name" value="Nucleoside_phosphorylase_sf"/>
</dbReference>
<dbReference type="PANTHER" id="PTHR46832">
    <property type="entry name" value="5'-METHYLTHIOADENOSINE/S-ADENOSYLHOMOCYSTEINE NUCLEOSIDASE"/>
    <property type="match status" value="1"/>
</dbReference>
<protein>
    <submittedName>
        <fullName evidence="2">Purine phosphorylase</fullName>
    </submittedName>
</protein>
<feature type="domain" description="Nucleoside phosphorylase" evidence="1">
    <location>
        <begin position="29"/>
        <end position="171"/>
    </location>
</feature>
<dbReference type="SUPFAM" id="SSF53167">
    <property type="entry name" value="Purine and uridine phosphorylases"/>
    <property type="match status" value="1"/>
</dbReference>
<dbReference type="GO" id="GO:0005829">
    <property type="term" value="C:cytosol"/>
    <property type="evidence" value="ECO:0007669"/>
    <property type="project" value="TreeGrafter"/>
</dbReference>
<sequence>MTRLGIVTGLVFEAQVLTGMARAAGCLDRVRIKASGPGRSRARDAANALLDEGVDMVLSMGLAGGLDPALRSGQVIVATAVRSAENRILPVSLDHHRQIMAVLEQEGLNPVAGDLVEAVVPAASQGAKRALFRESRAVGVDMESFGVAKAASAAGVPFLALRVIADPADQEIPQAALLGMRPDGSVRVWPVLRGLMASPGMIPELLRLGRQSSAAQKVLGRLGQSVFTGFGLRG</sequence>
<dbReference type="Pfam" id="PF01048">
    <property type="entry name" value="PNP_UDP_1"/>
    <property type="match status" value="1"/>
</dbReference>
<dbReference type="GO" id="GO:0009116">
    <property type="term" value="P:nucleoside metabolic process"/>
    <property type="evidence" value="ECO:0007669"/>
    <property type="project" value="InterPro"/>
</dbReference>
<proteinExistence type="predicted"/>
<reference evidence="2 3" key="1">
    <citation type="submission" date="2019-09" db="EMBL/GenBank/DDBJ databases">
        <title>NBRP : Genome information of microbial organism related human and environment.</title>
        <authorList>
            <person name="Hattori M."/>
            <person name="Oshima K."/>
            <person name="Inaba H."/>
            <person name="Suda W."/>
            <person name="Sakamoto M."/>
            <person name="Iino T."/>
            <person name="Kitahara M."/>
            <person name="Oshida Y."/>
            <person name="Iida T."/>
            <person name="Kudo T."/>
            <person name="Itoh T."/>
            <person name="Ohkuma M."/>
        </authorList>
    </citation>
    <scope>NUCLEOTIDE SEQUENCE [LARGE SCALE GENOMIC DNA]</scope>
    <source>
        <strain evidence="2 3">Hi-2</strain>
    </source>
</reference>